<dbReference type="CDD" id="cd14748">
    <property type="entry name" value="PBP2_UgpB"/>
    <property type="match status" value="1"/>
</dbReference>
<evidence type="ECO:0000256" key="7">
    <source>
        <dbReference type="ARBA" id="ARBA00022764"/>
    </source>
</evidence>
<sequence length="418" mass="45168">MKTLAMILAAGITVALAALPAQAETKLDVYYAWPEHEVIHKPIADRFMADHTDIKINFRAAAPSYDEAVQALIRQSMAGELPDVHYVGFNVLRPLVARGLVKPIDDLVAADHLAKKGYTEQVLSLATIDGHLYGLPFAMSTPVVYYNADLVKQAGGDPDKIPADWDSFVALAGKIGALGDGTSGMYYQLGSDDWTTQNLVRNFGGQMMNDKESDIAFDGPAGQAAVKLFKRFHTDGAQPAIDSRAARQLFTSGKLGFFFASAGSVSGFEGEIGDRFKLRTAKQPLGVEDATMPTGGMVAVVLTDDPAKRAAAWEYVKFATSPEGQSIVVPNTGYMPTNTLALDKDHLGAFYDKHPNWYTSVLQTPRARPWFSWPGDNGVQIGEVLRDEMTAIALGSKQPEAALADMASQVRALLPKTN</sequence>
<keyword evidence="11" id="KW-1185">Reference proteome</keyword>
<accession>A0A2N9VYW5</accession>
<keyword evidence="5" id="KW-0813">Transport</keyword>
<evidence type="ECO:0000256" key="9">
    <source>
        <dbReference type="SAM" id="SignalP"/>
    </source>
</evidence>
<evidence type="ECO:0000256" key="2">
    <source>
        <dbReference type="ARBA" id="ARBA00008520"/>
    </source>
</evidence>
<gene>
    <name evidence="10" type="ORF">B5P45_12590</name>
</gene>
<dbReference type="GO" id="GO:0042597">
    <property type="term" value="C:periplasmic space"/>
    <property type="evidence" value="ECO:0007669"/>
    <property type="project" value="UniProtKB-SubCell"/>
</dbReference>
<dbReference type="KEGG" id="pht:BLM14_26435"/>
<keyword evidence="7" id="KW-0574">Periplasm</keyword>
<comment type="subunit">
    <text evidence="3">The complex is composed of two ATP-binding proteins (UgpC), two transmembrane proteins (UgpA and UgpE) and a solute-binding protein (UgpB).</text>
</comment>
<evidence type="ECO:0000256" key="1">
    <source>
        <dbReference type="ARBA" id="ARBA00004418"/>
    </source>
</evidence>
<dbReference type="RefSeq" id="WP_100003150.1">
    <property type="nucleotide sequence ID" value="NZ_CP017943.1"/>
</dbReference>
<dbReference type="Proteomes" id="UP000232163">
    <property type="component" value="Unassembled WGS sequence"/>
</dbReference>
<feature type="chain" id="PRO_5014860799" description="sn-glycerol-3-phosphate-binding periplasmic protein UgpB" evidence="9">
    <location>
        <begin position="24"/>
        <end position="418"/>
    </location>
</feature>
<evidence type="ECO:0000256" key="6">
    <source>
        <dbReference type="ARBA" id="ARBA00022729"/>
    </source>
</evidence>
<evidence type="ECO:0000313" key="11">
    <source>
        <dbReference type="Proteomes" id="UP000232163"/>
    </source>
</evidence>
<comment type="caution">
    <text evidence="10">The sequence shown here is derived from an EMBL/GenBank/DDBJ whole genome shotgun (WGS) entry which is preliminary data.</text>
</comment>
<dbReference type="AlphaFoldDB" id="A0A2N9VYW5"/>
<evidence type="ECO:0000313" key="10">
    <source>
        <dbReference type="EMBL" id="PIO44683.1"/>
    </source>
</evidence>
<keyword evidence="6 9" id="KW-0732">Signal</keyword>
<protein>
    <recommendedName>
        <fullName evidence="4">sn-glycerol-3-phosphate-binding periplasmic protein UgpB</fullName>
    </recommendedName>
</protein>
<dbReference type="InterPro" id="IPR006059">
    <property type="entry name" value="SBP"/>
</dbReference>
<dbReference type="OrthoDB" id="2509690at2"/>
<proteinExistence type="inferred from homology"/>
<evidence type="ECO:0000256" key="5">
    <source>
        <dbReference type="ARBA" id="ARBA00022448"/>
    </source>
</evidence>
<dbReference type="Pfam" id="PF13416">
    <property type="entry name" value="SBP_bac_8"/>
    <property type="match status" value="1"/>
</dbReference>
<comment type="similarity">
    <text evidence="2">Belongs to the bacterial solute-binding protein 1 family.</text>
</comment>
<dbReference type="SUPFAM" id="SSF53850">
    <property type="entry name" value="Periplasmic binding protein-like II"/>
    <property type="match status" value="1"/>
</dbReference>
<evidence type="ECO:0000256" key="3">
    <source>
        <dbReference type="ARBA" id="ARBA00011557"/>
    </source>
</evidence>
<organism evidence="10 11">
    <name type="scientific">Phyllobacterium zundukense</name>
    <dbReference type="NCBI Taxonomy" id="1867719"/>
    <lineage>
        <taxon>Bacteria</taxon>
        <taxon>Pseudomonadati</taxon>
        <taxon>Pseudomonadota</taxon>
        <taxon>Alphaproteobacteria</taxon>
        <taxon>Hyphomicrobiales</taxon>
        <taxon>Phyllobacteriaceae</taxon>
        <taxon>Phyllobacterium</taxon>
    </lineage>
</organism>
<dbReference type="PANTHER" id="PTHR43649:SF31">
    <property type="entry name" value="SN-GLYCEROL-3-PHOSPHATE-BINDING PERIPLASMIC PROTEIN UGPB"/>
    <property type="match status" value="1"/>
</dbReference>
<dbReference type="EMBL" id="MZMT01000028">
    <property type="protein sequence ID" value="PIO44683.1"/>
    <property type="molecule type" value="Genomic_DNA"/>
</dbReference>
<dbReference type="Gene3D" id="3.40.190.10">
    <property type="entry name" value="Periplasmic binding protein-like II"/>
    <property type="match status" value="2"/>
</dbReference>
<evidence type="ECO:0000256" key="4">
    <source>
        <dbReference type="ARBA" id="ARBA00017470"/>
    </source>
</evidence>
<name>A0A2N9VYW5_9HYPH</name>
<evidence type="ECO:0000256" key="8">
    <source>
        <dbReference type="ARBA" id="ARBA00034473"/>
    </source>
</evidence>
<comment type="subcellular location">
    <subcellularLocation>
        <location evidence="1">Periplasm</location>
    </subcellularLocation>
</comment>
<reference evidence="10 11" key="1">
    <citation type="journal article" date="2017" name="Int J Environ Stud">
        <title>Does the Miocene-Pliocene relict legume Oxytropis triphylla form nitrogen-fixing nodules with a combination of bacterial strains?</title>
        <authorList>
            <person name="Safronova V."/>
            <person name="Belimov A."/>
            <person name="Sazanova A."/>
            <person name="Kuznetsova I."/>
            <person name="Popova J."/>
            <person name="Andronov E."/>
            <person name="Verkhozina A."/>
            <person name="Tikhonovich I."/>
        </authorList>
    </citation>
    <scope>NUCLEOTIDE SEQUENCE [LARGE SCALE GENOMIC DNA]</scope>
    <source>
        <strain evidence="10 11">Tri-38</strain>
    </source>
</reference>
<comment type="function">
    <text evidence="8">Part of the ABC transporter complex UgpBAEC involved in sn-glycerol-3-phosphate (G3P) import. Binds G3P.</text>
</comment>
<dbReference type="InterPro" id="IPR050490">
    <property type="entry name" value="Bact_solute-bd_prot1"/>
</dbReference>
<dbReference type="PANTHER" id="PTHR43649">
    <property type="entry name" value="ARABINOSE-BINDING PROTEIN-RELATED"/>
    <property type="match status" value="1"/>
</dbReference>
<feature type="signal peptide" evidence="9">
    <location>
        <begin position="1"/>
        <end position="23"/>
    </location>
</feature>